<dbReference type="RefSeq" id="WP_054773763.1">
    <property type="nucleotide sequence ID" value="NZ_AP019782.1"/>
</dbReference>
<sequence length="104" mass="11725">MSISEQPILGQWYQDPASERSFRVVAQDEESDSIEIQYANGDISALDYASWTDSEFDSIEAPEDWAAPFDDVEIDDLGYSDPDLHGPDLHDITLTDLLNEDDQL</sequence>
<evidence type="ECO:0000313" key="1">
    <source>
        <dbReference type="EMBL" id="BBL69945.1"/>
    </source>
</evidence>
<proteinExistence type="predicted"/>
<dbReference type="EMBL" id="AP019782">
    <property type="protein sequence ID" value="BBL69945.1"/>
    <property type="molecule type" value="Genomic_DNA"/>
</dbReference>
<dbReference type="Pfam" id="PF20549">
    <property type="entry name" value="DUF6763"/>
    <property type="match status" value="1"/>
</dbReference>
<protein>
    <submittedName>
        <fullName evidence="1">Uncharacterized protein</fullName>
    </submittedName>
</protein>
<evidence type="ECO:0000313" key="2">
    <source>
        <dbReference type="Proteomes" id="UP000824988"/>
    </source>
</evidence>
<gene>
    <name evidence="1" type="ORF">MoryE10_05510</name>
</gene>
<dbReference type="Proteomes" id="UP000824988">
    <property type="component" value="Chromosome"/>
</dbReference>
<name>A0A8D5ALA2_9GAMM</name>
<dbReference type="KEGG" id="moz:MoryE10_05510"/>
<organism evidence="1 2">
    <name type="scientific">Methylogaea oryzae</name>
    <dbReference type="NCBI Taxonomy" id="1295382"/>
    <lineage>
        <taxon>Bacteria</taxon>
        <taxon>Pseudomonadati</taxon>
        <taxon>Pseudomonadota</taxon>
        <taxon>Gammaproteobacteria</taxon>
        <taxon>Methylococcales</taxon>
        <taxon>Methylococcaceae</taxon>
        <taxon>Methylogaea</taxon>
    </lineage>
</organism>
<dbReference type="AlphaFoldDB" id="A0A8D5ALA2"/>
<accession>A0A8D5ALA2</accession>
<reference evidence="1" key="1">
    <citation type="submission" date="2019-06" db="EMBL/GenBank/DDBJ databases">
        <title>Complete genome sequence of Methylogaea oryzae strain JCM16910.</title>
        <authorList>
            <person name="Asakawa S."/>
        </authorList>
    </citation>
    <scope>NUCLEOTIDE SEQUENCE</scope>
    <source>
        <strain evidence="1">E10</strain>
    </source>
</reference>
<keyword evidence="2" id="KW-1185">Reference proteome</keyword>
<dbReference type="InterPro" id="IPR046651">
    <property type="entry name" value="DUF6763"/>
</dbReference>